<feature type="transmembrane region" description="Helical" evidence="6">
    <location>
        <begin position="21"/>
        <end position="39"/>
    </location>
</feature>
<dbReference type="EMBL" id="ACIP02000002">
    <property type="protein sequence ID" value="EEP28331.1"/>
    <property type="molecule type" value="Genomic_DNA"/>
</dbReference>
<dbReference type="PIRSF" id="PIRSF038958">
    <property type="entry name" value="PG_synth_SpoVB"/>
    <property type="match status" value="1"/>
</dbReference>
<dbReference type="HOGENOM" id="CLU_022017_2_1_9"/>
<evidence type="ECO:0000256" key="6">
    <source>
        <dbReference type="SAM" id="Phobius"/>
    </source>
</evidence>
<dbReference type="Pfam" id="PF01943">
    <property type="entry name" value="Polysacc_synt"/>
    <property type="match status" value="1"/>
</dbReference>
<proteinExistence type="predicted"/>
<dbReference type="InterPro" id="IPR002797">
    <property type="entry name" value="Polysacc_synth"/>
</dbReference>
<feature type="transmembrane region" description="Helical" evidence="6">
    <location>
        <begin position="220"/>
        <end position="238"/>
    </location>
</feature>
<feature type="transmembrane region" description="Helical" evidence="6">
    <location>
        <begin position="507"/>
        <end position="530"/>
    </location>
</feature>
<keyword evidence="5 6" id="KW-0472">Membrane</keyword>
<reference evidence="7" key="1">
    <citation type="submission" date="2009-04" db="EMBL/GenBank/DDBJ databases">
        <authorList>
            <person name="Weinstock G."/>
            <person name="Sodergren E."/>
            <person name="Clifton S."/>
            <person name="Fulton L."/>
            <person name="Fulton B."/>
            <person name="Courtney L."/>
            <person name="Fronick C."/>
            <person name="Harrison M."/>
            <person name="Strong C."/>
            <person name="Farmer C."/>
            <person name="Delahaunty K."/>
            <person name="Markovic C."/>
            <person name="Hall O."/>
            <person name="Minx P."/>
            <person name="Tomlinson C."/>
            <person name="Mitreva M."/>
            <person name="Nelson J."/>
            <person name="Hou S."/>
            <person name="Wollam A."/>
            <person name="Pepin K.H."/>
            <person name="Johnson M."/>
            <person name="Bhonagiri V."/>
            <person name="Nash W.E."/>
            <person name="Warren W."/>
            <person name="Chinwalla A."/>
            <person name="Mardis E.R."/>
            <person name="Wilson R.K."/>
        </authorList>
    </citation>
    <scope>NUCLEOTIDE SEQUENCE [LARGE SCALE GENOMIC DNA]</scope>
    <source>
        <strain evidence="7">DSM 14600</strain>
    </source>
</reference>
<dbReference type="AlphaFoldDB" id="C4GB38"/>
<dbReference type="InterPro" id="IPR050833">
    <property type="entry name" value="Poly_Biosynth_Transport"/>
</dbReference>
<keyword evidence="8" id="KW-1185">Reference proteome</keyword>
<feature type="transmembrane region" description="Helical" evidence="6">
    <location>
        <begin position="171"/>
        <end position="189"/>
    </location>
</feature>
<evidence type="ECO:0000256" key="1">
    <source>
        <dbReference type="ARBA" id="ARBA00004651"/>
    </source>
</evidence>
<dbReference type="PANTHER" id="PTHR30250">
    <property type="entry name" value="PST FAMILY PREDICTED COLANIC ACID TRANSPORTER"/>
    <property type="match status" value="1"/>
</dbReference>
<evidence type="ECO:0000256" key="4">
    <source>
        <dbReference type="ARBA" id="ARBA00022989"/>
    </source>
</evidence>
<feature type="transmembrane region" description="Helical" evidence="6">
    <location>
        <begin position="441"/>
        <end position="460"/>
    </location>
</feature>
<keyword evidence="2" id="KW-1003">Cell membrane</keyword>
<dbReference type="Proteomes" id="UP000003494">
    <property type="component" value="Unassembled WGS sequence"/>
</dbReference>
<feature type="transmembrane region" description="Helical" evidence="6">
    <location>
        <begin position="311"/>
        <end position="332"/>
    </location>
</feature>
<feature type="transmembrane region" description="Helical" evidence="6">
    <location>
        <begin position="259"/>
        <end position="279"/>
    </location>
</feature>
<keyword evidence="4 6" id="KW-1133">Transmembrane helix</keyword>
<dbReference type="CDD" id="cd13124">
    <property type="entry name" value="MATE_SpoVB_like"/>
    <property type="match status" value="1"/>
</dbReference>
<feature type="transmembrane region" description="Helical" evidence="6">
    <location>
        <begin position="480"/>
        <end position="501"/>
    </location>
</feature>
<dbReference type="GO" id="GO:0005886">
    <property type="term" value="C:plasma membrane"/>
    <property type="evidence" value="ECO:0007669"/>
    <property type="project" value="UniProtKB-SubCell"/>
</dbReference>
<evidence type="ECO:0000313" key="8">
    <source>
        <dbReference type="Proteomes" id="UP000003494"/>
    </source>
</evidence>
<comment type="subcellular location">
    <subcellularLocation>
        <location evidence="1">Cell membrane</location>
        <topology evidence="1">Multi-pass membrane protein</topology>
    </subcellularLocation>
</comment>
<evidence type="ECO:0000256" key="2">
    <source>
        <dbReference type="ARBA" id="ARBA00022475"/>
    </source>
</evidence>
<feature type="transmembrane region" description="Helical" evidence="6">
    <location>
        <begin position="383"/>
        <end position="403"/>
    </location>
</feature>
<name>C4GB38_9FIRM</name>
<feature type="transmembrane region" description="Helical" evidence="6">
    <location>
        <begin position="415"/>
        <end position="435"/>
    </location>
</feature>
<protein>
    <submittedName>
        <fullName evidence="7">Polysaccharide biosynthesis protein</fullName>
    </submittedName>
</protein>
<feature type="transmembrane region" description="Helical" evidence="6">
    <location>
        <begin position="129"/>
        <end position="150"/>
    </location>
</feature>
<evidence type="ECO:0000256" key="3">
    <source>
        <dbReference type="ARBA" id="ARBA00022692"/>
    </source>
</evidence>
<organism evidence="7 8">
    <name type="scientific">Shuttleworthella satelles DSM 14600</name>
    <dbReference type="NCBI Taxonomy" id="626523"/>
    <lineage>
        <taxon>Bacteria</taxon>
        <taxon>Bacillati</taxon>
        <taxon>Bacillota</taxon>
        <taxon>Clostridia</taxon>
        <taxon>Lachnospirales</taxon>
        <taxon>Lachnospiraceae</taxon>
        <taxon>Shuttleworthella</taxon>
    </lineage>
</organism>
<dbReference type="PANTHER" id="PTHR30250:SF21">
    <property type="entry name" value="LIPID II FLIPPASE MURJ"/>
    <property type="match status" value="1"/>
</dbReference>
<evidence type="ECO:0000313" key="7">
    <source>
        <dbReference type="EMBL" id="EEP28331.1"/>
    </source>
</evidence>
<feature type="transmembrane region" description="Helical" evidence="6">
    <location>
        <begin position="59"/>
        <end position="80"/>
    </location>
</feature>
<evidence type="ECO:0000256" key="5">
    <source>
        <dbReference type="ARBA" id="ARBA00023136"/>
    </source>
</evidence>
<gene>
    <name evidence="7" type="ORF">GCWU000342_01139</name>
</gene>
<keyword evidence="3 6" id="KW-0812">Transmembrane</keyword>
<feature type="transmembrane region" description="Helical" evidence="6">
    <location>
        <begin position="353"/>
        <end position="377"/>
    </location>
</feature>
<dbReference type="InterPro" id="IPR024923">
    <property type="entry name" value="PG_synth_SpoVB"/>
</dbReference>
<comment type="caution">
    <text evidence="7">The sequence shown here is derived from an EMBL/GenBank/DDBJ whole genome shotgun (WGS) entry which is preliminary data.</text>
</comment>
<sequence length="555" mass="59688">MGNEQQNKLRKSDSSFLMQGSILAIASIVSRVIGLIYRIPLTNIIGKMGNDYYGTAYEIYNLLLIISSYSIPLAVSKVVAARMANQEHRNAFRVLKGALAFAAVSGGLAGLIVYFGADFLTGELLKTPYAAIALRVLAPTLFIVAIVGVLRGFFQGLGSMIPSAVSQIMEQIVNAIISVAAAYTLFSFGGRVAADRSDTAQVAAAYGAAGGTLGTTSGSVMALLVMLFIFLAFLPGFFRRMAREKTGTVSPYSGIMRTLVLTIVPVLLSTTIYNIVLIIDQGIFKNLAVLQGIPREQISSWWGVYTGEYRVIQNVPISIASAIGASAVPTLTMAFHAGKMDLVKRQLENATRFVMLVAIPSAVGLAVLARPIMLLLFRDPDPTSAMMMVVGGLTIVFVCLSTLSNSLLQGIDHLNLPIIHSLIATGVQALFLVVAMLVFHLGIYGLIMAYTVDALLISYLNHRSIMKYAAPRPLLKETYILPLAASAIMGLAVFLAYRLAMLSHSNLLATFFAVVVGAFVYFIAIIRLGAINEETLLRFPKGSLLVGLAKKMHLM</sequence>
<feature type="transmembrane region" description="Helical" evidence="6">
    <location>
        <begin position="92"/>
        <end position="117"/>
    </location>
</feature>
<dbReference type="RefSeq" id="WP_006906149.1">
    <property type="nucleotide sequence ID" value="NZ_GG665866.1"/>
</dbReference>
<dbReference type="eggNOG" id="COG2244">
    <property type="taxonomic scope" value="Bacteria"/>
</dbReference>
<dbReference type="STRING" id="626523.GCWU000342_01139"/>
<accession>C4GB38</accession>